<proteinExistence type="predicted"/>
<reference evidence="1" key="1">
    <citation type="journal article" date="2014" name="Int. J. Syst. Evol. Microbiol.">
        <title>Complete genome sequence of Corynebacterium casei LMG S-19264T (=DSM 44701T), isolated from a smear-ripened cheese.</title>
        <authorList>
            <consortium name="US DOE Joint Genome Institute (JGI-PGF)"/>
            <person name="Walter F."/>
            <person name="Albersmeier A."/>
            <person name="Kalinowski J."/>
            <person name="Ruckert C."/>
        </authorList>
    </citation>
    <scope>NUCLEOTIDE SEQUENCE</scope>
    <source>
        <strain evidence="1">JCM 13064</strain>
    </source>
</reference>
<name>A0A917VLM4_9ACTN</name>
<protein>
    <submittedName>
        <fullName evidence="1">Uncharacterized protein</fullName>
    </submittedName>
</protein>
<comment type="caution">
    <text evidence="1">The sequence shown here is derived from an EMBL/GenBank/DDBJ whole genome shotgun (WGS) entry which is preliminary data.</text>
</comment>
<evidence type="ECO:0000313" key="2">
    <source>
        <dbReference type="Proteomes" id="UP000645217"/>
    </source>
</evidence>
<keyword evidence="2" id="KW-1185">Reference proteome</keyword>
<organism evidence="1 2">
    <name type="scientific">Sphaerisporangium melleum</name>
    <dbReference type="NCBI Taxonomy" id="321316"/>
    <lineage>
        <taxon>Bacteria</taxon>
        <taxon>Bacillati</taxon>
        <taxon>Actinomycetota</taxon>
        <taxon>Actinomycetes</taxon>
        <taxon>Streptosporangiales</taxon>
        <taxon>Streptosporangiaceae</taxon>
        <taxon>Sphaerisporangium</taxon>
    </lineage>
</organism>
<dbReference type="RefSeq" id="WP_189164532.1">
    <property type="nucleotide sequence ID" value="NZ_BMNT01000021.1"/>
</dbReference>
<gene>
    <name evidence="1" type="ORF">GCM10007964_39840</name>
</gene>
<accession>A0A917VLM4</accession>
<evidence type="ECO:0000313" key="1">
    <source>
        <dbReference type="EMBL" id="GGK93399.1"/>
    </source>
</evidence>
<sequence>MQPKVLCFFDDGEPPVRQYNGVNELPPVPLCQKHDAEPKTWCDGCPPDTTLLTVGTTTYFKEMNYTAKPRLVAPHNEPNPYSLLTMCANCAKADRCRACQTPAYRADQQRALRGATLVAADDARCGYCSAAPVTDNDLLTLVPTTRAWITSWFAKYGGKFPQDIPGFTVELVPASGLAGATEKGIQTGACVRSGEKTGTKVVIKSYTIKVLAGMRKPAFLETLTHELTHIWIFEEGLEAKPLVEGFCNYVALQRLKDLQEEGGPLGQEAEQRIAYMHAQQGAVYGGNMKALNLMAKNPGFNPVGHFRQ</sequence>
<dbReference type="Proteomes" id="UP000645217">
    <property type="component" value="Unassembled WGS sequence"/>
</dbReference>
<dbReference type="AlphaFoldDB" id="A0A917VLM4"/>
<dbReference type="EMBL" id="BMNT01000021">
    <property type="protein sequence ID" value="GGK93399.1"/>
    <property type="molecule type" value="Genomic_DNA"/>
</dbReference>
<reference evidence="1" key="2">
    <citation type="submission" date="2020-09" db="EMBL/GenBank/DDBJ databases">
        <authorList>
            <person name="Sun Q."/>
            <person name="Ohkuma M."/>
        </authorList>
    </citation>
    <scope>NUCLEOTIDE SEQUENCE</scope>
    <source>
        <strain evidence="1">JCM 13064</strain>
    </source>
</reference>